<dbReference type="RefSeq" id="XP_072837251.1">
    <property type="nucleotide sequence ID" value="XM_072981150.1"/>
</dbReference>
<dbReference type="InterPro" id="IPR017452">
    <property type="entry name" value="GPCR_Rhodpsn_7TM"/>
</dbReference>
<sequence length="364" mass="41247">MEDGHSSENCSDPPVGFHASMYAATYTIIFIPGLVGNGVALWVLCHFIKKKSKAVVFMVNLAVADLAHVCSLPLRMYYYINRSWPFGSFLCQFCFYLKYLNMYASICFLTCISIQRYLFLRHPFKAKDWKCRYDVAVSAAIWTVVGAACLPLPILRSPSLTNNTDTCFADLGVRQLTMGASIMMVIVAELSGFLVPLAIILSCTWRMRQSLKEGHPPLQETNEKHKAWRMILGCVAVFLICFTPYHVNFPLFMMVKLEAIRACSVRHGVLYFHSVSLCLASLNCCLDPIIYYFMTSEFQQKLLQNCSFASCSRFMSLDSSGTTISSAEEKSEADKRNKNILMTYFWIRGPRRFKDDGMESPLSS</sequence>
<evidence type="ECO:0000256" key="8">
    <source>
        <dbReference type="ARBA" id="ARBA00023224"/>
    </source>
</evidence>
<keyword evidence="6" id="KW-0675">Receptor</keyword>
<keyword evidence="7" id="KW-0325">Glycoprotein</keyword>
<gene>
    <name evidence="12 13" type="primary">LOC110086629</name>
</gene>
<feature type="transmembrane region" description="Helical" evidence="9">
    <location>
        <begin position="131"/>
        <end position="154"/>
    </location>
</feature>
<evidence type="ECO:0000256" key="5">
    <source>
        <dbReference type="ARBA" id="ARBA00023136"/>
    </source>
</evidence>
<evidence type="ECO:0000256" key="6">
    <source>
        <dbReference type="ARBA" id="ARBA00023170"/>
    </source>
</evidence>
<evidence type="ECO:0000313" key="12">
    <source>
        <dbReference type="RefSeq" id="XP_072837251.1"/>
    </source>
</evidence>
<evidence type="ECO:0000256" key="9">
    <source>
        <dbReference type="SAM" id="Phobius"/>
    </source>
</evidence>
<name>A0ABM5EVS5_9SAUR</name>
<dbReference type="SUPFAM" id="SSF81321">
    <property type="entry name" value="Family A G protein-coupled receptor-like"/>
    <property type="match status" value="1"/>
</dbReference>
<keyword evidence="8" id="KW-0807">Transducer</keyword>
<feature type="transmembrane region" description="Helical" evidence="9">
    <location>
        <begin position="227"/>
        <end position="247"/>
    </location>
</feature>
<feature type="transmembrane region" description="Helical" evidence="9">
    <location>
        <begin position="20"/>
        <end position="44"/>
    </location>
</feature>
<keyword evidence="2 9" id="KW-0812">Transmembrane</keyword>
<evidence type="ECO:0000256" key="1">
    <source>
        <dbReference type="ARBA" id="ARBA00004141"/>
    </source>
</evidence>
<feature type="transmembrane region" description="Helical" evidence="9">
    <location>
        <begin position="100"/>
        <end position="119"/>
    </location>
</feature>
<organism evidence="11 12">
    <name type="scientific">Pogona vitticeps</name>
    <name type="common">central bearded dragon</name>
    <dbReference type="NCBI Taxonomy" id="103695"/>
    <lineage>
        <taxon>Eukaryota</taxon>
        <taxon>Metazoa</taxon>
        <taxon>Chordata</taxon>
        <taxon>Craniata</taxon>
        <taxon>Vertebrata</taxon>
        <taxon>Euteleostomi</taxon>
        <taxon>Lepidosauria</taxon>
        <taxon>Squamata</taxon>
        <taxon>Bifurcata</taxon>
        <taxon>Unidentata</taxon>
        <taxon>Episquamata</taxon>
        <taxon>Toxicofera</taxon>
        <taxon>Iguania</taxon>
        <taxon>Acrodonta</taxon>
        <taxon>Agamidae</taxon>
        <taxon>Amphibolurinae</taxon>
        <taxon>Pogona</taxon>
    </lineage>
</organism>
<evidence type="ECO:0000256" key="3">
    <source>
        <dbReference type="ARBA" id="ARBA00022989"/>
    </source>
</evidence>
<feature type="domain" description="G-protein coupled receptors family 1 profile" evidence="10">
    <location>
        <begin position="36"/>
        <end position="291"/>
    </location>
</feature>
<accession>A0ABM5EVS5</accession>
<protein>
    <submittedName>
        <fullName evidence="12 13">P2Y purinoceptor 10</fullName>
    </submittedName>
</protein>
<comment type="subcellular location">
    <subcellularLocation>
        <location evidence="1">Membrane</location>
        <topology evidence="1">Multi-pass membrane protein</topology>
    </subcellularLocation>
</comment>
<dbReference type="PANTHER" id="PTHR24232:SF6">
    <property type="entry name" value="PURINERGIC RECEPTOR P2Y, G-PROTEIN COUPLED 10B"/>
    <property type="match status" value="1"/>
</dbReference>
<evidence type="ECO:0000259" key="10">
    <source>
        <dbReference type="PROSITE" id="PS50262"/>
    </source>
</evidence>
<keyword evidence="11" id="KW-1185">Reference proteome</keyword>
<dbReference type="GeneID" id="110086629"/>
<keyword evidence="4" id="KW-0297">G-protein coupled receptor</keyword>
<dbReference type="Gene3D" id="1.20.1070.10">
    <property type="entry name" value="Rhodopsin 7-helix transmembrane proteins"/>
    <property type="match status" value="1"/>
</dbReference>
<dbReference type="RefSeq" id="XP_072837252.1">
    <property type="nucleotide sequence ID" value="XM_072981151.1"/>
</dbReference>
<dbReference type="PANTHER" id="PTHR24232">
    <property type="entry name" value="G-PROTEIN COUPLED RECEPTOR"/>
    <property type="match status" value="1"/>
</dbReference>
<feature type="transmembrane region" description="Helical" evidence="9">
    <location>
        <begin position="56"/>
        <end position="80"/>
    </location>
</feature>
<dbReference type="PRINTS" id="PR01157">
    <property type="entry name" value="P2YPURNOCPTR"/>
</dbReference>
<evidence type="ECO:0000256" key="7">
    <source>
        <dbReference type="ARBA" id="ARBA00023180"/>
    </source>
</evidence>
<proteinExistence type="predicted"/>
<dbReference type="PROSITE" id="PS50262">
    <property type="entry name" value="G_PROTEIN_RECEP_F1_2"/>
    <property type="match status" value="1"/>
</dbReference>
<evidence type="ECO:0000313" key="11">
    <source>
        <dbReference type="Proteomes" id="UP001652642"/>
    </source>
</evidence>
<evidence type="ECO:0000313" key="13">
    <source>
        <dbReference type="RefSeq" id="XP_072837252.1"/>
    </source>
</evidence>
<dbReference type="InterPro" id="IPR000276">
    <property type="entry name" value="GPCR_Rhodpsn"/>
</dbReference>
<evidence type="ECO:0000256" key="2">
    <source>
        <dbReference type="ARBA" id="ARBA00022692"/>
    </source>
</evidence>
<keyword evidence="5 9" id="KW-0472">Membrane</keyword>
<dbReference type="PRINTS" id="PR00237">
    <property type="entry name" value="GPCRRHODOPSN"/>
</dbReference>
<reference evidence="12 13" key="1">
    <citation type="submission" date="2025-05" db="UniProtKB">
        <authorList>
            <consortium name="RefSeq"/>
        </authorList>
    </citation>
    <scope>IDENTIFICATION</scope>
</reference>
<dbReference type="Proteomes" id="UP001652642">
    <property type="component" value="Chromosome 11"/>
</dbReference>
<evidence type="ECO:0000256" key="4">
    <source>
        <dbReference type="ARBA" id="ARBA00023040"/>
    </source>
</evidence>
<keyword evidence="3 9" id="KW-1133">Transmembrane helix</keyword>
<feature type="transmembrane region" description="Helical" evidence="9">
    <location>
        <begin position="270"/>
        <end position="294"/>
    </location>
</feature>
<feature type="transmembrane region" description="Helical" evidence="9">
    <location>
        <begin position="182"/>
        <end position="206"/>
    </location>
</feature>
<dbReference type="Pfam" id="PF00001">
    <property type="entry name" value="7tm_1"/>
    <property type="match status" value="1"/>
</dbReference>